<keyword evidence="2 4" id="KW-0732">Signal</keyword>
<dbReference type="PANTHER" id="PTHR36307:SF1">
    <property type="entry name" value="FLAGELLA BASAL BODY P-RING FORMATION PROTEIN FLGA"/>
    <property type="match status" value="1"/>
</dbReference>
<proteinExistence type="inferred from homology"/>
<evidence type="ECO:0000259" key="5">
    <source>
        <dbReference type="SMART" id="SM00858"/>
    </source>
</evidence>
<evidence type="ECO:0000313" key="7">
    <source>
        <dbReference type="Proteomes" id="UP001156664"/>
    </source>
</evidence>
<reference evidence="7" key="1">
    <citation type="journal article" date="2019" name="Int. J. Syst. Evol. Microbiol.">
        <title>The Global Catalogue of Microorganisms (GCM) 10K type strain sequencing project: providing services to taxonomists for standard genome sequencing and annotation.</title>
        <authorList>
            <consortium name="The Broad Institute Genomics Platform"/>
            <consortium name="The Broad Institute Genome Sequencing Center for Infectious Disease"/>
            <person name="Wu L."/>
            <person name="Ma J."/>
        </authorList>
    </citation>
    <scope>NUCLEOTIDE SEQUENCE [LARGE SCALE GENOMIC DNA]</scope>
    <source>
        <strain evidence="7">NBRC 105857</strain>
    </source>
</reference>
<dbReference type="Proteomes" id="UP001156664">
    <property type="component" value="Unassembled WGS sequence"/>
</dbReference>
<evidence type="ECO:0000313" key="6">
    <source>
        <dbReference type="EMBL" id="GLR26722.1"/>
    </source>
</evidence>
<dbReference type="InterPro" id="IPR017585">
    <property type="entry name" value="SAF_FlgA"/>
</dbReference>
<feature type="domain" description="SAF" evidence="5">
    <location>
        <begin position="102"/>
        <end position="164"/>
    </location>
</feature>
<dbReference type="CDD" id="cd11614">
    <property type="entry name" value="SAF_CpaB_FlgA_like"/>
    <property type="match status" value="1"/>
</dbReference>
<organism evidence="6 7">
    <name type="scientific">Limnobacter litoralis</name>
    <dbReference type="NCBI Taxonomy" id="481366"/>
    <lineage>
        <taxon>Bacteria</taxon>
        <taxon>Pseudomonadati</taxon>
        <taxon>Pseudomonadota</taxon>
        <taxon>Betaproteobacteria</taxon>
        <taxon>Burkholderiales</taxon>
        <taxon>Burkholderiaceae</taxon>
        <taxon>Limnobacter</taxon>
    </lineage>
</organism>
<feature type="chain" id="PRO_5044983054" description="Flagella basal body P-ring formation protein FlgA" evidence="4">
    <location>
        <begin position="18"/>
        <end position="226"/>
    </location>
</feature>
<comment type="caution">
    <text evidence="6">The sequence shown here is derived from an EMBL/GenBank/DDBJ whole genome shotgun (WGS) entry which is preliminary data.</text>
</comment>
<sequence>MRLLATLCLSAPTFALATMASGQWVTQDHLAELVDPALIPKDATVQVELSKAEPRLSNGQCPAALFSNARSNRMWGRTFVQVQCVGSDQVPFFVGVDIKVWAPVLVVKQTIQPGEAIRPDEVEFRTMDLTQLQNGWVDDIARLDNKTATRQLFPGTMLRQDYFKGQPLIKVGETVKIIVKGPGFSIGGSGVAMETGEKGDVIRIKTPQGKILNGVATDPLLVEVSL</sequence>
<dbReference type="Gene3D" id="3.90.1210.10">
    <property type="entry name" value="Antifreeze-like/N-acetylneuraminic acid synthase C-terminal domain"/>
    <property type="match status" value="1"/>
</dbReference>
<gene>
    <name evidence="6" type="primary">flgA</name>
    <name evidence="6" type="ORF">GCM10007875_18120</name>
</gene>
<dbReference type="SMART" id="SM00858">
    <property type="entry name" value="SAF"/>
    <property type="match status" value="1"/>
</dbReference>
<evidence type="ECO:0000256" key="3">
    <source>
        <dbReference type="ARBA" id="ARBA00022764"/>
    </source>
</evidence>
<dbReference type="InterPro" id="IPR013974">
    <property type="entry name" value="SAF"/>
</dbReference>
<keyword evidence="6" id="KW-0282">Flagellum</keyword>
<protein>
    <recommendedName>
        <fullName evidence="4">Flagella basal body P-ring formation protein FlgA</fullName>
    </recommendedName>
</protein>
<dbReference type="Gene3D" id="2.30.30.760">
    <property type="match status" value="1"/>
</dbReference>
<feature type="signal peptide" evidence="4">
    <location>
        <begin position="1"/>
        <end position="17"/>
    </location>
</feature>
<keyword evidence="3 4" id="KW-0574">Periplasm</keyword>
<keyword evidence="7" id="KW-1185">Reference proteome</keyword>
<comment type="subcellular location">
    <subcellularLocation>
        <location evidence="1 4">Periplasm</location>
    </subcellularLocation>
</comment>
<dbReference type="Pfam" id="PF13144">
    <property type="entry name" value="ChapFlgA"/>
    <property type="match status" value="1"/>
</dbReference>
<dbReference type="PANTHER" id="PTHR36307">
    <property type="entry name" value="FLAGELLA BASAL BODY P-RING FORMATION PROTEIN FLGA"/>
    <property type="match status" value="1"/>
</dbReference>
<name>A0ABQ5YTE8_9BURK</name>
<keyword evidence="4" id="KW-1005">Bacterial flagellum biogenesis</keyword>
<evidence type="ECO:0000256" key="4">
    <source>
        <dbReference type="RuleBase" id="RU362063"/>
    </source>
</evidence>
<dbReference type="InterPro" id="IPR039246">
    <property type="entry name" value="Flagellar_FlgA"/>
</dbReference>
<evidence type="ECO:0000256" key="2">
    <source>
        <dbReference type="ARBA" id="ARBA00022729"/>
    </source>
</evidence>
<comment type="function">
    <text evidence="4">Involved in the assembly process of the P-ring formation. It may associate with FlgF on the rod constituting a structure essential for the P-ring assembly or may act as a modulator protein for the P-ring assembly.</text>
</comment>
<comment type="similarity">
    <text evidence="4">Belongs to the FlgA family.</text>
</comment>
<keyword evidence="6" id="KW-0969">Cilium</keyword>
<dbReference type="NCBIfam" id="TIGR03170">
    <property type="entry name" value="flgA_cterm"/>
    <property type="match status" value="1"/>
</dbReference>
<accession>A0ABQ5YTE8</accession>
<dbReference type="EMBL" id="BSOJ01000017">
    <property type="protein sequence ID" value="GLR26722.1"/>
    <property type="molecule type" value="Genomic_DNA"/>
</dbReference>
<evidence type="ECO:0000256" key="1">
    <source>
        <dbReference type="ARBA" id="ARBA00004418"/>
    </source>
</evidence>
<keyword evidence="6" id="KW-0966">Cell projection</keyword>